<reference evidence="1 2" key="1">
    <citation type="journal article" date="2016" name="Int. J. Syst. Evol. Microbiol.">
        <title>Polaribacter haliotis sp. nov., isolated from the gut of abalone Haliotis discus hannai.</title>
        <authorList>
            <person name="Kim Y.O."/>
            <person name="Park I.S."/>
            <person name="Park S."/>
            <person name="Nam B.H."/>
            <person name="Park J.M."/>
            <person name="Kim D.G."/>
            <person name="Yoon J.H."/>
        </authorList>
    </citation>
    <scope>NUCLEOTIDE SEQUENCE [LARGE SCALE GENOMIC DNA]</scope>
    <source>
        <strain evidence="1 2">KCTC 52418</strain>
    </source>
</reference>
<proteinExistence type="predicted"/>
<dbReference type="OrthoDB" id="1118862at2"/>
<evidence type="ECO:0000313" key="2">
    <source>
        <dbReference type="Proteomes" id="UP000516764"/>
    </source>
</evidence>
<dbReference type="Proteomes" id="UP000516764">
    <property type="component" value="Chromosome"/>
</dbReference>
<organism evidence="1 2">
    <name type="scientific">Polaribacter haliotis</name>
    <dbReference type="NCBI Taxonomy" id="1888915"/>
    <lineage>
        <taxon>Bacteria</taxon>
        <taxon>Pseudomonadati</taxon>
        <taxon>Bacteroidota</taxon>
        <taxon>Flavobacteriia</taxon>
        <taxon>Flavobacteriales</taxon>
        <taxon>Flavobacteriaceae</taxon>
    </lineage>
</organism>
<keyword evidence="2" id="KW-1185">Reference proteome</keyword>
<gene>
    <name evidence="1" type="ORF">H9I45_07565</name>
</gene>
<sequence>MISIQKITIQELEDFVCSSVYLALKEKPISKPRAISYVNNPRANKKDVVLYLGFLEDELVSYRTILPDIFFDENKPTSFGWLSGNWVAGKHRRKGISTLLFKEVLKDWEGKLMYTNYAEASKLVYDKTDEFLLLKELKGTKYYNRFCLADILPTKNKLFEKTKILWQFLDVILNVFVDFKNLFSSSIKNSFSVKMNENSSTSILAFTNNFTSQNLFRRSDKEFNWILKYPWVLTDEVSRKASENYNFSLYSNNFESNFHTIYNSANNLIGRVLITIRDGHVKIPYAFFLEENSKEIASIIIDKCNKEKVKTIVVYNLKLETELNEQLSFVTKKEFSQKYFITKKLEKSIKQTSEIALQPGDGDVVFT</sequence>
<dbReference type="EMBL" id="CP061813">
    <property type="protein sequence ID" value="QOD62290.1"/>
    <property type="molecule type" value="Genomic_DNA"/>
</dbReference>
<evidence type="ECO:0000313" key="1">
    <source>
        <dbReference type="EMBL" id="QOD62290.1"/>
    </source>
</evidence>
<protein>
    <submittedName>
        <fullName evidence="1">Uncharacterized protein</fullName>
    </submittedName>
</protein>
<accession>A0A7L8AJV1</accession>
<dbReference type="RefSeq" id="WP_088354737.1">
    <property type="nucleotide sequence ID" value="NZ_CP061813.1"/>
</dbReference>
<dbReference type="SUPFAM" id="SSF55729">
    <property type="entry name" value="Acyl-CoA N-acyltransferases (Nat)"/>
    <property type="match status" value="1"/>
</dbReference>
<name>A0A7L8AJV1_9FLAO</name>
<dbReference type="KEGG" id="phal:H9I45_07565"/>
<dbReference type="InterPro" id="IPR016181">
    <property type="entry name" value="Acyl_CoA_acyltransferase"/>
</dbReference>
<dbReference type="AlphaFoldDB" id="A0A7L8AJV1"/>